<dbReference type="eggNOG" id="ENOG502SEQN">
    <property type="taxonomic scope" value="Eukaryota"/>
</dbReference>
<feature type="region of interest" description="Disordered" evidence="1">
    <location>
        <begin position="129"/>
        <end position="210"/>
    </location>
</feature>
<reference evidence="2 3" key="1">
    <citation type="submission" date="2012-04" db="EMBL/GenBank/DDBJ databases">
        <title>The Genome Sequence of Saprolegnia declina VS20.</title>
        <authorList>
            <consortium name="The Broad Institute Genome Sequencing Platform"/>
            <person name="Russ C."/>
            <person name="Nusbaum C."/>
            <person name="Tyler B."/>
            <person name="van West P."/>
            <person name="Dieguez-Uribeondo J."/>
            <person name="de Bruijn I."/>
            <person name="Tripathy S."/>
            <person name="Jiang R."/>
            <person name="Young S.K."/>
            <person name="Zeng Q."/>
            <person name="Gargeya S."/>
            <person name="Fitzgerald M."/>
            <person name="Haas B."/>
            <person name="Abouelleil A."/>
            <person name="Alvarado L."/>
            <person name="Arachchi H.M."/>
            <person name="Berlin A."/>
            <person name="Chapman S.B."/>
            <person name="Goldberg J."/>
            <person name="Griggs A."/>
            <person name="Gujja S."/>
            <person name="Hansen M."/>
            <person name="Howarth C."/>
            <person name="Imamovic A."/>
            <person name="Larimer J."/>
            <person name="McCowen C."/>
            <person name="Montmayeur A."/>
            <person name="Murphy C."/>
            <person name="Neiman D."/>
            <person name="Pearson M."/>
            <person name="Priest M."/>
            <person name="Roberts A."/>
            <person name="Saif S."/>
            <person name="Shea T."/>
            <person name="Sisk P."/>
            <person name="Sykes S."/>
            <person name="Wortman J."/>
            <person name="Nusbaum C."/>
            <person name="Birren B."/>
        </authorList>
    </citation>
    <scope>NUCLEOTIDE SEQUENCE [LARGE SCALE GENOMIC DNA]</scope>
    <source>
        <strain evidence="2 3">VS20</strain>
    </source>
</reference>
<organism evidence="2 3">
    <name type="scientific">Saprolegnia diclina (strain VS20)</name>
    <dbReference type="NCBI Taxonomy" id="1156394"/>
    <lineage>
        <taxon>Eukaryota</taxon>
        <taxon>Sar</taxon>
        <taxon>Stramenopiles</taxon>
        <taxon>Oomycota</taxon>
        <taxon>Saprolegniomycetes</taxon>
        <taxon>Saprolegniales</taxon>
        <taxon>Saprolegniaceae</taxon>
        <taxon>Saprolegnia</taxon>
    </lineage>
</organism>
<evidence type="ECO:0008006" key="4">
    <source>
        <dbReference type="Google" id="ProtNLM"/>
    </source>
</evidence>
<gene>
    <name evidence="2" type="ORF">SDRG_03929</name>
</gene>
<feature type="compositionally biased region" description="Polar residues" evidence="1">
    <location>
        <begin position="148"/>
        <end position="163"/>
    </location>
</feature>
<proteinExistence type="predicted"/>
<dbReference type="InterPro" id="IPR011993">
    <property type="entry name" value="PH-like_dom_sf"/>
</dbReference>
<evidence type="ECO:0000256" key="1">
    <source>
        <dbReference type="SAM" id="MobiDB-lite"/>
    </source>
</evidence>
<dbReference type="InParanoid" id="T0QY74"/>
<dbReference type="AlphaFoldDB" id="T0QY74"/>
<protein>
    <recommendedName>
        <fullName evidence="4">PH domain-containing protein</fullName>
    </recommendedName>
</protein>
<accession>T0QY74</accession>
<feature type="compositionally biased region" description="Pro residues" evidence="1">
    <location>
        <begin position="376"/>
        <end position="388"/>
    </location>
</feature>
<dbReference type="RefSeq" id="XP_008607799.1">
    <property type="nucleotide sequence ID" value="XM_008609577.1"/>
</dbReference>
<name>T0QY74_SAPDV</name>
<feature type="region of interest" description="Disordered" evidence="1">
    <location>
        <begin position="271"/>
        <end position="417"/>
    </location>
</feature>
<dbReference type="GeneID" id="19944656"/>
<feature type="compositionally biased region" description="Basic and acidic residues" evidence="1">
    <location>
        <begin position="365"/>
        <end position="374"/>
    </location>
</feature>
<dbReference type="Gene3D" id="2.30.29.30">
    <property type="entry name" value="Pleckstrin-homology domain (PH domain)/Phosphotyrosine-binding domain (PTB)"/>
    <property type="match status" value="1"/>
</dbReference>
<feature type="compositionally biased region" description="Basic residues" evidence="1">
    <location>
        <begin position="328"/>
        <end position="339"/>
    </location>
</feature>
<evidence type="ECO:0000313" key="3">
    <source>
        <dbReference type="Proteomes" id="UP000030762"/>
    </source>
</evidence>
<dbReference type="CDD" id="cd00821">
    <property type="entry name" value="PH"/>
    <property type="match status" value="1"/>
</dbReference>
<dbReference type="OMA" id="EAKASWM"/>
<evidence type="ECO:0000313" key="2">
    <source>
        <dbReference type="EMBL" id="EQC38975.1"/>
    </source>
</evidence>
<dbReference type="OrthoDB" id="168130at2759"/>
<dbReference type="VEuPathDB" id="FungiDB:SDRG_03929"/>
<dbReference type="Proteomes" id="UP000030762">
    <property type="component" value="Unassembled WGS sequence"/>
</dbReference>
<sequence>MKVLAEGDLRKRCATLPMMRRRYCMLLLDDSNSAKLKVLLRSYKSKAERDGSADSFVSSHVVKCIGEWTGKGNLHTYPHAFVVETAQSKLFHCSAPSSEAKASWMHAIPFAEDGLYALVGPGVTPILSASSQDDVPTPNDAPMPASFHESTTNVRESTANVRASQAARPPPPSRESSTRPESSNLERPVKARPPSVKDALFQRKAKQTTKRDLVADLEIESDEEGAAPESVLLEPSLLGPKIDPYEVDVHIGYVPPAPMKLQFEVDPQATAMTSVAPSNDSDEDEIVPMDPDLYARISQLRMDEAKEATRRPKDEARLRRNEAEPRVARKVKAKKHKKRGADESSRDPHHHHHSSSSTSQPTLTSKRDKSRREASPSPPAPRRAPPLPADDAPQPHAVRPAPLPKGPALALPDIEGF</sequence>
<dbReference type="STRING" id="1156394.T0QY74"/>
<dbReference type="SUPFAM" id="SSF50729">
    <property type="entry name" value="PH domain-like"/>
    <property type="match status" value="1"/>
</dbReference>
<feature type="compositionally biased region" description="Low complexity" evidence="1">
    <location>
        <begin position="406"/>
        <end position="417"/>
    </location>
</feature>
<keyword evidence="3" id="KW-1185">Reference proteome</keyword>
<dbReference type="EMBL" id="JH767140">
    <property type="protein sequence ID" value="EQC38975.1"/>
    <property type="molecule type" value="Genomic_DNA"/>
</dbReference>
<feature type="compositionally biased region" description="Basic and acidic residues" evidence="1">
    <location>
        <begin position="301"/>
        <end position="327"/>
    </location>
</feature>